<gene>
    <name evidence="1" type="ORF">S01H4_61523</name>
</gene>
<feature type="non-terminal residue" evidence="1">
    <location>
        <position position="147"/>
    </location>
</feature>
<comment type="caution">
    <text evidence="1">The sequence shown here is derived from an EMBL/GenBank/DDBJ whole genome shotgun (WGS) entry which is preliminary data.</text>
</comment>
<sequence>MKITEKAMLVRLKISQWTARRFDFKATKQLIEDHGAKADSGRFNKLLVDNIEVKKYQHASSEARIFHYENTLPWGDDHERILPADNYLAYTQKMRELKSKFEKAYNEFIEEYPLLIEKAENDLSGLFSSKDYPTPYELREKFAFDII</sequence>
<organism evidence="1">
    <name type="scientific">marine sediment metagenome</name>
    <dbReference type="NCBI Taxonomy" id="412755"/>
    <lineage>
        <taxon>unclassified sequences</taxon>
        <taxon>metagenomes</taxon>
        <taxon>ecological metagenomes</taxon>
    </lineage>
</organism>
<dbReference type="AlphaFoldDB" id="X1CT04"/>
<proteinExistence type="predicted"/>
<name>X1CT04_9ZZZZ</name>
<dbReference type="EMBL" id="BART01036498">
    <property type="protein sequence ID" value="GAH11576.1"/>
    <property type="molecule type" value="Genomic_DNA"/>
</dbReference>
<evidence type="ECO:0000313" key="1">
    <source>
        <dbReference type="EMBL" id="GAH11576.1"/>
    </source>
</evidence>
<protein>
    <submittedName>
        <fullName evidence="1">Uncharacterized protein</fullName>
    </submittedName>
</protein>
<accession>X1CT04</accession>
<reference evidence="1" key="1">
    <citation type="journal article" date="2014" name="Front. Microbiol.">
        <title>High frequency of phylogenetically diverse reductive dehalogenase-homologous genes in deep subseafloor sedimentary metagenomes.</title>
        <authorList>
            <person name="Kawai M."/>
            <person name="Futagami T."/>
            <person name="Toyoda A."/>
            <person name="Takaki Y."/>
            <person name="Nishi S."/>
            <person name="Hori S."/>
            <person name="Arai W."/>
            <person name="Tsubouchi T."/>
            <person name="Morono Y."/>
            <person name="Uchiyama I."/>
            <person name="Ito T."/>
            <person name="Fujiyama A."/>
            <person name="Inagaki F."/>
            <person name="Takami H."/>
        </authorList>
    </citation>
    <scope>NUCLEOTIDE SEQUENCE</scope>
    <source>
        <strain evidence="1">Expedition CK06-06</strain>
    </source>
</reference>